<dbReference type="Gene3D" id="1.20.120.530">
    <property type="entry name" value="GntR ligand-binding domain-like"/>
    <property type="match status" value="1"/>
</dbReference>
<dbReference type="GO" id="GO:0003677">
    <property type="term" value="F:DNA binding"/>
    <property type="evidence" value="ECO:0007669"/>
    <property type="project" value="UniProtKB-KW"/>
</dbReference>
<sequence>MADGAESMSQQAYTIIKDRVLKGTYALDQKISIKELTEGLGIGRSPVGEALKRLQHEGLITISPKSGNRIWNPTLTELEQLMAYRKMMEIGALHMSRDVLSLSDSLLTLCHQMDEAISKEDWLSYEAFDYQYHMTLIESSGNQYLIDSYRLVADKIRLARNNMTRTFDLSNAGHYDIANALKRNTFLAERELDKHLTVSRDRFTRLHTPTNTRG</sequence>
<dbReference type="EMBL" id="CP098827">
    <property type="protein sequence ID" value="XBO72315.1"/>
    <property type="molecule type" value="Genomic_DNA"/>
</dbReference>
<dbReference type="CDD" id="cd07377">
    <property type="entry name" value="WHTH_GntR"/>
    <property type="match status" value="1"/>
</dbReference>
<dbReference type="InterPro" id="IPR000524">
    <property type="entry name" value="Tscrpt_reg_HTH_GntR"/>
</dbReference>
<reference evidence="5" key="1">
    <citation type="submission" date="2022-06" db="EMBL/GenBank/DDBJ databases">
        <title>A novel DMS-producing enzyme.</title>
        <authorList>
            <person name="Zhang Y."/>
        </authorList>
    </citation>
    <scope>NUCLEOTIDE SEQUENCE</scope>
    <source>
        <strain evidence="5">RT37</strain>
    </source>
</reference>
<name>A0AAU7KLE3_9GAMM</name>
<organism evidence="5">
    <name type="scientific">Halomonas sp. RT37</name>
    <dbReference type="NCBI Taxonomy" id="2950872"/>
    <lineage>
        <taxon>Bacteria</taxon>
        <taxon>Pseudomonadati</taxon>
        <taxon>Pseudomonadota</taxon>
        <taxon>Gammaproteobacteria</taxon>
        <taxon>Oceanospirillales</taxon>
        <taxon>Halomonadaceae</taxon>
        <taxon>Halomonas</taxon>
    </lineage>
</organism>
<dbReference type="Gene3D" id="1.10.10.10">
    <property type="entry name" value="Winged helix-like DNA-binding domain superfamily/Winged helix DNA-binding domain"/>
    <property type="match status" value="1"/>
</dbReference>
<dbReference type="InterPro" id="IPR008920">
    <property type="entry name" value="TF_FadR/GntR_C"/>
</dbReference>
<dbReference type="Pfam" id="PF00392">
    <property type="entry name" value="GntR"/>
    <property type="match status" value="1"/>
</dbReference>
<dbReference type="InterPro" id="IPR036390">
    <property type="entry name" value="WH_DNA-bd_sf"/>
</dbReference>
<dbReference type="RefSeq" id="WP_213228402.1">
    <property type="nucleotide sequence ID" value="NZ_CP098827.1"/>
</dbReference>
<dbReference type="Pfam" id="PF07729">
    <property type="entry name" value="FCD"/>
    <property type="match status" value="1"/>
</dbReference>
<keyword evidence="1" id="KW-0805">Transcription regulation</keyword>
<dbReference type="InterPro" id="IPR036388">
    <property type="entry name" value="WH-like_DNA-bd_sf"/>
</dbReference>
<dbReference type="AlphaFoldDB" id="A0AAU7KLE3"/>
<proteinExistence type="predicted"/>
<dbReference type="SMART" id="SM00895">
    <property type="entry name" value="FCD"/>
    <property type="match status" value="1"/>
</dbReference>
<dbReference type="SUPFAM" id="SSF46785">
    <property type="entry name" value="Winged helix' DNA-binding domain"/>
    <property type="match status" value="1"/>
</dbReference>
<dbReference type="SUPFAM" id="SSF48008">
    <property type="entry name" value="GntR ligand-binding domain-like"/>
    <property type="match status" value="1"/>
</dbReference>
<keyword evidence="2" id="KW-0238">DNA-binding</keyword>
<accession>A0AAU7KLE3</accession>
<evidence type="ECO:0000256" key="2">
    <source>
        <dbReference type="ARBA" id="ARBA00023125"/>
    </source>
</evidence>
<protein>
    <submittedName>
        <fullName evidence="5">GntR family transcriptional regulator</fullName>
    </submittedName>
</protein>
<evidence type="ECO:0000259" key="4">
    <source>
        <dbReference type="PROSITE" id="PS50949"/>
    </source>
</evidence>
<evidence type="ECO:0000256" key="3">
    <source>
        <dbReference type="ARBA" id="ARBA00023163"/>
    </source>
</evidence>
<feature type="domain" description="HTH gntR-type" evidence="4">
    <location>
        <begin position="6"/>
        <end position="73"/>
    </location>
</feature>
<gene>
    <name evidence="5" type="ORF">NFG58_06310</name>
</gene>
<evidence type="ECO:0000256" key="1">
    <source>
        <dbReference type="ARBA" id="ARBA00023015"/>
    </source>
</evidence>
<keyword evidence="3" id="KW-0804">Transcription</keyword>
<dbReference type="SMART" id="SM00345">
    <property type="entry name" value="HTH_GNTR"/>
    <property type="match status" value="1"/>
</dbReference>
<dbReference type="InterPro" id="IPR011711">
    <property type="entry name" value="GntR_C"/>
</dbReference>
<dbReference type="GO" id="GO:0003700">
    <property type="term" value="F:DNA-binding transcription factor activity"/>
    <property type="evidence" value="ECO:0007669"/>
    <property type="project" value="InterPro"/>
</dbReference>
<evidence type="ECO:0000313" key="5">
    <source>
        <dbReference type="EMBL" id="XBO72315.1"/>
    </source>
</evidence>
<dbReference type="PANTHER" id="PTHR43537:SF24">
    <property type="entry name" value="GLUCONATE OPERON TRANSCRIPTIONAL REPRESSOR"/>
    <property type="match status" value="1"/>
</dbReference>
<dbReference type="PROSITE" id="PS50949">
    <property type="entry name" value="HTH_GNTR"/>
    <property type="match status" value="1"/>
</dbReference>
<dbReference type="PANTHER" id="PTHR43537">
    <property type="entry name" value="TRANSCRIPTIONAL REGULATOR, GNTR FAMILY"/>
    <property type="match status" value="1"/>
</dbReference>